<proteinExistence type="predicted"/>
<organism evidence="2 3">
    <name type="scientific">Quadrisphaera setariae</name>
    <dbReference type="NCBI Taxonomy" id="2593304"/>
    <lineage>
        <taxon>Bacteria</taxon>
        <taxon>Bacillati</taxon>
        <taxon>Actinomycetota</taxon>
        <taxon>Actinomycetes</taxon>
        <taxon>Kineosporiales</taxon>
        <taxon>Kineosporiaceae</taxon>
        <taxon>Quadrisphaera</taxon>
    </lineage>
</organism>
<sequence>MASTPAVDDGDAEGGPDTAPAPEAAEPAPGAAEPVVDALAQDPSDVAVHRGCQAVWGGTTDCAGLGTWGGADEGVRAGVLEGGVDEGGP</sequence>
<keyword evidence="3" id="KW-1185">Reference proteome</keyword>
<evidence type="ECO:0000313" key="2">
    <source>
        <dbReference type="EMBL" id="TXR56351.1"/>
    </source>
</evidence>
<evidence type="ECO:0000256" key="1">
    <source>
        <dbReference type="SAM" id="MobiDB-lite"/>
    </source>
</evidence>
<dbReference type="Proteomes" id="UP000321234">
    <property type="component" value="Unassembled WGS sequence"/>
</dbReference>
<feature type="compositionally biased region" description="Low complexity" evidence="1">
    <location>
        <begin position="15"/>
        <end position="33"/>
    </location>
</feature>
<comment type="caution">
    <text evidence="2">The sequence shown here is derived from an EMBL/GenBank/DDBJ whole genome shotgun (WGS) entry which is preliminary data.</text>
</comment>
<evidence type="ECO:0000313" key="3">
    <source>
        <dbReference type="Proteomes" id="UP000321234"/>
    </source>
</evidence>
<reference evidence="2 3" key="1">
    <citation type="submission" date="2019-07" db="EMBL/GenBank/DDBJ databases">
        <title>Quadrisphaera sp. strain DD2A genome sequencing and assembly.</title>
        <authorList>
            <person name="Kim I."/>
        </authorList>
    </citation>
    <scope>NUCLEOTIDE SEQUENCE [LARGE SCALE GENOMIC DNA]</scope>
    <source>
        <strain evidence="2 3">DD2A</strain>
    </source>
</reference>
<dbReference type="AlphaFoldDB" id="A0A5C8ZGR1"/>
<accession>A0A5C8ZGR1</accession>
<protein>
    <submittedName>
        <fullName evidence="2">Uncharacterized protein</fullName>
    </submittedName>
</protein>
<gene>
    <name evidence="2" type="ORF">FMM08_09595</name>
</gene>
<name>A0A5C8ZGR1_9ACTN</name>
<dbReference type="EMBL" id="VKAC01000005">
    <property type="protein sequence ID" value="TXR56351.1"/>
    <property type="molecule type" value="Genomic_DNA"/>
</dbReference>
<dbReference type="RefSeq" id="WP_147926144.1">
    <property type="nucleotide sequence ID" value="NZ_VKAC01000005.1"/>
</dbReference>
<feature type="region of interest" description="Disordered" evidence="1">
    <location>
        <begin position="1"/>
        <end position="33"/>
    </location>
</feature>